<reference evidence="18 19" key="1">
    <citation type="submission" date="2016-07" db="EMBL/GenBank/DDBJ databases">
        <title>Pervasive Adenine N6-methylation of Active Genes in Fungi.</title>
        <authorList>
            <consortium name="DOE Joint Genome Institute"/>
            <person name="Mondo S.J."/>
            <person name="Dannebaum R.O."/>
            <person name="Kuo R.C."/>
            <person name="Labutti K."/>
            <person name="Haridas S."/>
            <person name="Kuo A."/>
            <person name="Salamov A."/>
            <person name="Ahrendt S.R."/>
            <person name="Lipzen A."/>
            <person name="Sullivan W."/>
            <person name="Andreopoulos W.B."/>
            <person name="Clum A."/>
            <person name="Lindquist E."/>
            <person name="Daum C."/>
            <person name="Ramamoorthy G.K."/>
            <person name="Gryganskyi A."/>
            <person name="Culley D."/>
            <person name="Magnuson J.K."/>
            <person name="James T.Y."/>
            <person name="O'Malley M.A."/>
            <person name="Stajich J.E."/>
            <person name="Spatafora J.W."/>
            <person name="Visel A."/>
            <person name="Grigoriev I.V."/>
        </authorList>
    </citation>
    <scope>NUCLEOTIDE SEQUENCE [LARGE SCALE GENOMIC DNA]</scope>
    <source>
        <strain evidence="18 19">NRRL 3301</strain>
    </source>
</reference>
<keyword evidence="4 14" id="KW-0489">Methyltransferase</keyword>
<dbReference type="AlphaFoldDB" id="A0A1X2GQU5"/>
<evidence type="ECO:0000256" key="16">
    <source>
        <dbReference type="SAM" id="MobiDB-lite"/>
    </source>
</evidence>
<evidence type="ECO:0000256" key="13">
    <source>
        <dbReference type="ARBA" id="ARBA00047770"/>
    </source>
</evidence>
<evidence type="ECO:0000259" key="17">
    <source>
        <dbReference type="PROSITE" id="PS51569"/>
    </source>
</evidence>
<evidence type="ECO:0000256" key="2">
    <source>
        <dbReference type="ARBA" id="ARBA00012190"/>
    </source>
</evidence>
<dbReference type="Pfam" id="PF08123">
    <property type="entry name" value="DOT1"/>
    <property type="match status" value="1"/>
</dbReference>
<keyword evidence="19" id="KW-1185">Reference proteome</keyword>
<dbReference type="EMBL" id="MCGT01000005">
    <property type="protein sequence ID" value="ORX59450.1"/>
    <property type="molecule type" value="Genomic_DNA"/>
</dbReference>
<evidence type="ECO:0000256" key="7">
    <source>
        <dbReference type="ARBA" id="ARBA00022737"/>
    </source>
</evidence>
<proteinExistence type="inferred from homology"/>
<evidence type="ECO:0000256" key="15">
    <source>
        <dbReference type="PIRSR" id="PIRSR017570-1"/>
    </source>
</evidence>
<dbReference type="PANTHER" id="PTHR21451:SF0">
    <property type="entry name" value="HISTONE-LYSINE N-METHYLTRANSFERASE, H3 LYSINE-79 SPECIFIC"/>
    <property type="match status" value="1"/>
</dbReference>
<dbReference type="InterPro" id="IPR025789">
    <property type="entry name" value="DOT1_dom"/>
</dbReference>
<evidence type="ECO:0000313" key="18">
    <source>
        <dbReference type="EMBL" id="ORX59450.1"/>
    </source>
</evidence>
<comment type="catalytic activity">
    <reaction evidence="13 14">
        <text>L-lysyl(79)-[histone H3] + 3 S-adenosyl-L-methionine = N(6),N(6),N(6)-trimethyl-L-lysyl(79)-[histone H3] + 3 S-adenosyl-L-homocysteine + 3 H(+)</text>
        <dbReference type="Rhea" id="RHEA:60328"/>
        <dbReference type="Rhea" id="RHEA-COMP:15549"/>
        <dbReference type="Rhea" id="RHEA-COMP:15552"/>
        <dbReference type="ChEBI" id="CHEBI:15378"/>
        <dbReference type="ChEBI" id="CHEBI:29969"/>
        <dbReference type="ChEBI" id="CHEBI:57856"/>
        <dbReference type="ChEBI" id="CHEBI:59789"/>
        <dbReference type="ChEBI" id="CHEBI:61961"/>
        <dbReference type="EC" id="2.1.1.360"/>
    </reaction>
</comment>
<dbReference type="InterPro" id="IPR029063">
    <property type="entry name" value="SAM-dependent_MTases_sf"/>
</dbReference>
<dbReference type="Gene3D" id="3.40.50.150">
    <property type="entry name" value="Vaccinia Virus protein VP39"/>
    <property type="match status" value="1"/>
</dbReference>
<evidence type="ECO:0000313" key="19">
    <source>
        <dbReference type="Proteomes" id="UP000242146"/>
    </source>
</evidence>
<keyword evidence="6 14" id="KW-0949">S-adenosyl-L-methionine</keyword>
<dbReference type="GO" id="GO:0006281">
    <property type="term" value="P:DNA repair"/>
    <property type="evidence" value="ECO:0007669"/>
    <property type="project" value="InterPro"/>
</dbReference>
<name>A0A1X2GQU5_9FUNG</name>
<dbReference type="Gene3D" id="1.10.260.170">
    <property type="match status" value="1"/>
</dbReference>
<keyword evidence="7" id="KW-0677">Repeat</keyword>
<keyword evidence="5 14" id="KW-0808">Transferase</keyword>
<dbReference type="PANTHER" id="PTHR21451">
    <property type="entry name" value="HISTONE H3 METHYLTRANSFERASE"/>
    <property type="match status" value="1"/>
</dbReference>
<evidence type="ECO:0000256" key="5">
    <source>
        <dbReference type="ARBA" id="ARBA00022679"/>
    </source>
</evidence>
<evidence type="ECO:0000256" key="4">
    <source>
        <dbReference type="ARBA" id="ARBA00022603"/>
    </source>
</evidence>
<keyword evidence="10 14" id="KW-0804">Transcription</keyword>
<evidence type="ECO:0000256" key="3">
    <source>
        <dbReference type="ARBA" id="ARBA00020987"/>
    </source>
</evidence>
<dbReference type="PROSITE" id="PS51569">
    <property type="entry name" value="DOT1"/>
    <property type="match status" value="1"/>
</dbReference>
<dbReference type="GO" id="GO:0000781">
    <property type="term" value="C:chromosome, telomeric region"/>
    <property type="evidence" value="ECO:0007669"/>
    <property type="project" value="GOC"/>
</dbReference>
<dbReference type="GO" id="GO:0031509">
    <property type="term" value="P:subtelomeric heterochromatin formation"/>
    <property type="evidence" value="ECO:0007669"/>
    <property type="project" value="InterPro"/>
</dbReference>
<evidence type="ECO:0000256" key="14">
    <source>
        <dbReference type="PIRNR" id="PIRNR017570"/>
    </source>
</evidence>
<dbReference type="GO" id="GO:0005634">
    <property type="term" value="C:nucleus"/>
    <property type="evidence" value="ECO:0007669"/>
    <property type="project" value="UniProtKB-SubCell"/>
</dbReference>
<feature type="region of interest" description="Disordered" evidence="16">
    <location>
        <begin position="1"/>
        <end position="29"/>
    </location>
</feature>
<sequence length="400" mass="46171">MANVAGMKRKIPSNEQQEIISRKKTPGKESKVRSMLSSANVVQTYPSLYRSFFTKDPSEWKDDASLRIELEYPAHQKEEFFLVCPITQETQQYNPMADIADTIQHIYDDYLTREQQKRFGDVQQGIMRQLTKYRNRREQPGYVAAIDQWNTQLRDLKQQHGALSLQETRRRHASYTLACHVLYQIYSRTVAFHADKLNRYKAFSNFVYGEVNPSFVNEMIERTKMTVKSVFVDLGSGIGNAVLQVAAQTGCESFGIEIMETPCKLAKRQLKEYATRMKAWGLATGKVHFRQGDFLDGGQQDLMATMRRADVVLVNNYAFDSTTNQDLLRLFLDLKEGAKIVSLKSFVHKNHKINARNFHLPESILQVQELPYYSDAVSWSHQDGTFFISTVNRQRLAQYT</sequence>
<evidence type="ECO:0000256" key="11">
    <source>
        <dbReference type="ARBA" id="ARBA00023242"/>
    </source>
</evidence>
<dbReference type="SUPFAM" id="SSF53335">
    <property type="entry name" value="S-adenosyl-L-methionine-dependent methyltransferases"/>
    <property type="match status" value="1"/>
</dbReference>
<dbReference type="GO" id="GO:0000786">
    <property type="term" value="C:nucleosome"/>
    <property type="evidence" value="ECO:0007669"/>
    <property type="project" value="InterPro"/>
</dbReference>
<evidence type="ECO:0000256" key="9">
    <source>
        <dbReference type="ARBA" id="ARBA00023015"/>
    </source>
</evidence>
<keyword evidence="9 14" id="KW-0805">Transcription regulation</keyword>
<dbReference type="PIRSF" id="PIRSF017570">
    <property type="entry name" value="Histone_H3-K79_MeTrfase"/>
    <property type="match status" value="1"/>
</dbReference>
<feature type="binding site" evidence="15">
    <location>
        <position position="257"/>
    </location>
    <ligand>
        <name>S-adenosyl-L-methionine</name>
        <dbReference type="ChEBI" id="CHEBI:59789"/>
    </ligand>
</feature>
<evidence type="ECO:0000256" key="12">
    <source>
        <dbReference type="ARBA" id="ARBA00029821"/>
    </source>
</evidence>
<dbReference type="Proteomes" id="UP000242146">
    <property type="component" value="Unassembled WGS sequence"/>
</dbReference>
<dbReference type="GO" id="GO:0042393">
    <property type="term" value="F:histone binding"/>
    <property type="evidence" value="ECO:0007669"/>
    <property type="project" value="InterPro"/>
</dbReference>
<dbReference type="GO" id="GO:0000077">
    <property type="term" value="P:DNA damage checkpoint signaling"/>
    <property type="evidence" value="ECO:0007669"/>
    <property type="project" value="InterPro"/>
</dbReference>
<keyword evidence="11 14" id="KW-0539">Nucleus</keyword>
<comment type="similarity">
    <text evidence="14">Belongs to the class I-like SAM-binding methyltransferase superfamily. DOT1 family.</text>
</comment>
<dbReference type="InterPro" id="IPR021162">
    <property type="entry name" value="Dot1"/>
</dbReference>
<gene>
    <name evidence="18" type="ORF">DM01DRAFT_1300761</name>
</gene>
<feature type="binding site" evidence="15">
    <location>
        <begin position="293"/>
        <end position="294"/>
    </location>
    <ligand>
        <name>S-adenosyl-L-methionine</name>
        <dbReference type="ChEBI" id="CHEBI:59789"/>
    </ligand>
</feature>
<dbReference type="GO" id="GO:0140956">
    <property type="term" value="F:histone H3K79 trimethyltransferase activity"/>
    <property type="evidence" value="ECO:0007669"/>
    <property type="project" value="UniProtKB-EC"/>
</dbReference>
<organism evidence="18 19">
    <name type="scientific">Hesseltinella vesiculosa</name>
    <dbReference type="NCBI Taxonomy" id="101127"/>
    <lineage>
        <taxon>Eukaryota</taxon>
        <taxon>Fungi</taxon>
        <taxon>Fungi incertae sedis</taxon>
        <taxon>Mucoromycota</taxon>
        <taxon>Mucoromycotina</taxon>
        <taxon>Mucoromycetes</taxon>
        <taxon>Mucorales</taxon>
        <taxon>Cunninghamellaceae</taxon>
        <taxon>Hesseltinella</taxon>
    </lineage>
</organism>
<dbReference type="FunFam" id="3.40.50.150:FF:000033">
    <property type="entry name" value="Histone-lysine N-methyltransferase, H3 lysine-79 specific"/>
    <property type="match status" value="1"/>
</dbReference>
<dbReference type="OrthoDB" id="443402at2759"/>
<feature type="domain" description="DOT1" evidence="17">
    <location>
        <begin position="66"/>
        <end position="400"/>
    </location>
</feature>
<dbReference type="InterPro" id="IPR030445">
    <property type="entry name" value="H3-K79_meTrfase"/>
</dbReference>
<comment type="subcellular location">
    <subcellularLocation>
        <location evidence="1 14">Nucleus</location>
    </subcellularLocation>
</comment>
<protein>
    <recommendedName>
        <fullName evidence="3 14">Histone-lysine N-methyltransferase, H3 lysine-79 specific</fullName>
        <ecNumber evidence="2 14">2.1.1.360</ecNumber>
    </recommendedName>
    <alternativeName>
        <fullName evidence="12 14">Histone H3-K79 methyltransferase</fullName>
    </alternativeName>
</protein>
<evidence type="ECO:0000256" key="8">
    <source>
        <dbReference type="ARBA" id="ARBA00022853"/>
    </source>
</evidence>
<evidence type="ECO:0000256" key="10">
    <source>
        <dbReference type="ARBA" id="ARBA00023163"/>
    </source>
</evidence>
<feature type="binding site" evidence="15">
    <location>
        <begin position="231"/>
        <end position="240"/>
    </location>
    <ligand>
        <name>S-adenosyl-L-methionine</name>
        <dbReference type="ChEBI" id="CHEBI:59789"/>
    </ligand>
</feature>
<evidence type="ECO:0000256" key="6">
    <source>
        <dbReference type="ARBA" id="ARBA00022691"/>
    </source>
</evidence>
<keyword evidence="8 14" id="KW-0156">Chromatin regulator</keyword>
<comment type="caution">
    <text evidence="18">The sequence shown here is derived from an EMBL/GenBank/DDBJ whole genome shotgun (WGS) entry which is preliminary data.</text>
</comment>
<dbReference type="EC" id="2.1.1.360" evidence="2 14"/>
<evidence type="ECO:0000256" key="1">
    <source>
        <dbReference type="ARBA" id="ARBA00004123"/>
    </source>
</evidence>
<accession>A0A1X2GQU5</accession>
<dbReference type="STRING" id="101127.A0A1X2GQU5"/>
<dbReference type="GO" id="GO:0032259">
    <property type="term" value="P:methylation"/>
    <property type="evidence" value="ECO:0007669"/>
    <property type="project" value="UniProtKB-KW"/>
</dbReference>
<dbReference type="CDD" id="cd02440">
    <property type="entry name" value="AdoMet_MTases"/>
    <property type="match status" value="1"/>
</dbReference>
<comment type="function">
    <text evidence="14">Histone methyltransferase that specifically trimethylates histone H3 to form H3K79me3. This methylation is required for telomere silencing and for the pachytene checkpoint during the meiotic cell cycle by allowing the recruitment of RAD9 to double strand breaks. Nucleosomes are preferred as substrate compared to free histone.</text>
</comment>